<dbReference type="Pfam" id="PF02450">
    <property type="entry name" value="LCAT"/>
    <property type="match status" value="2"/>
</dbReference>
<evidence type="ECO:0000313" key="4">
    <source>
        <dbReference type="Proteomes" id="UP000824890"/>
    </source>
</evidence>
<proteinExistence type="predicted"/>
<comment type="caution">
    <text evidence="3">The sequence shown here is derived from an EMBL/GenBank/DDBJ whole genome shotgun (WGS) entry which is preliminary data.</text>
</comment>
<evidence type="ECO:0000313" key="3">
    <source>
        <dbReference type="EMBL" id="KAH0892967.1"/>
    </source>
</evidence>
<feature type="region of interest" description="Disordered" evidence="1">
    <location>
        <begin position="1"/>
        <end position="41"/>
    </location>
</feature>
<dbReference type="InterPro" id="IPR003386">
    <property type="entry name" value="LACT/PDAT_acylTrfase"/>
</dbReference>
<organism evidence="3 4">
    <name type="scientific">Brassica napus</name>
    <name type="common">Rape</name>
    <dbReference type="NCBI Taxonomy" id="3708"/>
    <lineage>
        <taxon>Eukaryota</taxon>
        <taxon>Viridiplantae</taxon>
        <taxon>Streptophyta</taxon>
        <taxon>Embryophyta</taxon>
        <taxon>Tracheophyta</taxon>
        <taxon>Spermatophyta</taxon>
        <taxon>Magnoliopsida</taxon>
        <taxon>eudicotyledons</taxon>
        <taxon>Gunneridae</taxon>
        <taxon>Pentapetalae</taxon>
        <taxon>rosids</taxon>
        <taxon>malvids</taxon>
        <taxon>Brassicales</taxon>
        <taxon>Brassicaceae</taxon>
        <taxon>Brassiceae</taxon>
        <taxon>Brassica</taxon>
    </lineage>
</organism>
<dbReference type="EMBL" id="JAGKQM010000013">
    <property type="protein sequence ID" value="KAH0892967.1"/>
    <property type="molecule type" value="Genomic_DNA"/>
</dbReference>
<keyword evidence="2" id="KW-0812">Transmembrane</keyword>
<evidence type="ECO:0000256" key="2">
    <source>
        <dbReference type="SAM" id="Phobius"/>
    </source>
</evidence>
<name>A0ABQ8AK60_BRANA</name>
<reference evidence="3 4" key="1">
    <citation type="submission" date="2021-05" db="EMBL/GenBank/DDBJ databases">
        <title>Genome Assembly of Synthetic Allotetraploid Brassica napus Reveals Homoeologous Exchanges between Subgenomes.</title>
        <authorList>
            <person name="Davis J.T."/>
        </authorList>
    </citation>
    <scope>NUCLEOTIDE SEQUENCE [LARGE SCALE GENOMIC DNA]</scope>
    <source>
        <strain evidence="4">cv. Da-Ae</strain>
        <tissue evidence="3">Seedling</tissue>
    </source>
</reference>
<keyword evidence="2" id="KW-0472">Membrane</keyword>
<gene>
    <name evidence="3" type="ORF">HID58_055396</name>
</gene>
<feature type="compositionally biased region" description="Polar residues" evidence="1">
    <location>
        <begin position="8"/>
        <end position="37"/>
    </location>
</feature>
<accession>A0ABQ8AK60</accession>
<feature type="transmembrane region" description="Helical" evidence="2">
    <location>
        <begin position="48"/>
        <end position="71"/>
    </location>
</feature>
<sequence length="552" mass="61823">MRKLCLSARNTSSDNTKGSNTISNDVNEAKHPSTSTGKPKRRRWGRWSCIYSCCWAIGYICTAWWVLLFLYSSVPVLSSLQAPESPGARFGRDGVKAHHPVVLVHGIVTGGLELWEDRACAEGLFRKRLWVTNYTVMPLCWLDHLSLDSETGLDPLGIRVRAVRGLVAADHFSPCYFAWTVLIENLAKIEYEGKNLHMASYDWRLFFHNTESRNLYKNHNWGLSISFTSSNGLKHIFTKEVVVVVQVAISNLLSAEGKDFPYARIPHLRFLQKKTMAAIANRVKPKSWVTEPKKFRRIIAFGKRSSELPSSQLSSFDIKELSRVDSSSNDSTSCGEFRSEYSEMSRESILKLAENTAYTATTVLDLFRFIAPKMMRRAEAHFCHGIAEDLDDPKYGHYKYWSNPLETKLPDAPEMEMHCLYGVGIPTERSYVYKLSSISGKCKSSIPFRIDRSMDGDNSCLKGGARFADGEESVPVIRMERENTVLPSGDGDICAGIDTQATGKSTGKSRNGKWSPCRHNGIASGASGQEIGSDRVYSDVMKMSEKIIISNA</sequence>
<dbReference type="PANTHER" id="PTHR11440">
    <property type="entry name" value="LECITHIN-CHOLESTEROL ACYLTRANSFERASE-RELATED"/>
    <property type="match status" value="1"/>
</dbReference>
<keyword evidence="4" id="KW-1185">Reference proteome</keyword>
<protein>
    <submittedName>
        <fullName evidence="3">Uncharacterized protein</fullName>
    </submittedName>
</protein>
<evidence type="ECO:0000256" key="1">
    <source>
        <dbReference type="SAM" id="MobiDB-lite"/>
    </source>
</evidence>
<keyword evidence="2" id="KW-1133">Transmembrane helix</keyword>
<dbReference type="Proteomes" id="UP000824890">
    <property type="component" value="Unassembled WGS sequence"/>
</dbReference>